<proteinExistence type="predicted"/>
<feature type="compositionally biased region" description="Acidic residues" evidence="1">
    <location>
        <begin position="162"/>
        <end position="180"/>
    </location>
</feature>
<evidence type="ECO:0000313" key="3">
    <source>
        <dbReference type="Proteomes" id="UP001189429"/>
    </source>
</evidence>
<protein>
    <recommendedName>
        <fullName evidence="4">Protein kinase domain-containing protein</fullName>
    </recommendedName>
</protein>
<comment type="caution">
    <text evidence="2">The sequence shown here is derived from an EMBL/GenBank/DDBJ whole genome shotgun (WGS) entry which is preliminary data.</text>
</comment>
<gene>
    <name evidence="2" type="ORF">PCOR1329_LOCUS60501</name>
</gene>
<accession>A0ABN9VR68</accession>
<sequence length="987" mass="107011">NPTQNLFGDGFGENNKGKGYQDNMSQGLGCQKLYGTNSKDPRAISTRTMKYGDIFSLTCSVGNGYPEFGCRAMNQFTRLKPASALLSDAFRVKVCDFGLARCGMQFDAEARRAEQPALYDPAPPQAAGPLEPNQEADEGSSAESSDEGCSDLETAEKKEEEQSQEEESQEEQSQEEESEFLDEKLTAAAFLERELRLESRLLREANEQLQGRLDHLEENSSLERENKRLGLELRKASEDDDVLTELASELGDEDSGAYGDGDMGDGDSEEGDLGIRLAAVICCSFAMAFPADWTDDIEQRASRCNEVANAPVAGGHNAGTGHNIALTGVFKNMNCIASSSASHAVDVFAVDGATPAGEIGQTSRTGGPFASAEPRGLKGELGTTPTSFSLLLVPGENSKRIVVKQLCFPDKVDENVAANLCTGTPMGFQIRASCLEELQRGGGHGHETAVYTDEGLDYIVAKAQEVLSDRRQLGMARWIHMEAQDEASPILNWPHGTIEKALNTIATEGYLAKVLHNWLMTLAVLEPSLLRALKMIGASLGDASIACFGVPGAGKTPASIAVALTRSRGLGGGPSCASEIGVFRQLVSTPKCPVMLGNFDSSSVPAKAMEVFLDVAVGDRATWAMGRTQVRNWMFLTDGIRSSPLPLVYSSAGWGMAEKCACCSYPLASARETIAARVDLTGTRDAIHALKRCSNKFCRVRHGYNYYVINGQHVNTLSARDMKDGLLFASAARAWATRYLQCRENLFFRGVASSRSVEWSHEDAFSAEGLAVDFRKQHNDAMLYFMAVKGSVEELVADGHQKARALSCHWNGATSAAGDVGCCTRGWFMAIDASSHQIFTDVGDEISRACFGEALPLRSGVNCLIMGRARSFAPSASKDWKYKQLKHYSVGKFHRKYRVSACKRNPHRIDRLERRLSKVNSSIAEITVVAFLRGKGASAARKNRGPATARAATEKKNKNKGKKMTKKPAQSDMVIARTPAQKTKGNK</sequence>
<reference evidence="2" key="1">
    <citation type="submission" date="2023-10" db="EMBL/GenBank/DDBJ databases">
        <authorList>
            <person name="Chen Y."/>
            <person name="Shah S."/>
            <person name="Dougan E. K."/>
            <person name="Thang M."/>
            <person name="Chan C."/>
        </authorList>
    </citation>
    <scope>NUCLEOTIDE SEQUENCE [LARGE SCALE GENOMIC DNA]</scope>
</reference>
<feature type="compositionally biased region" description="Basic residues" evidence="1">
    <location>
        <begin position="957"/>
        <end position="966"/>
    </location>
</feature>
<keyword evidence="3" id="KW-1185">Reference proteome</keyword>
<evidence type="ECO:0000256" key="1">
    <source>
        <dbReference type="SAM" id="MobiDB-lite"/>
    </source>
</evidence>
<feature type="non-terminal residue" evidence="2">
    <location>
        <position position="1"/>
    </location>
</feature>
<feature type="region of interest" description="Disordered" evidence="1">
    <location>
        <begin position="937"/>
        <end position="987"/>
    </location>
</feature>
<dbReference type="Proteomes" id="UP001189429">
    <property type="component" value="Unassembled WGS sequence"/>
</dbReference>
<organism evidence="2 3">
    <name type="scientific">Prorocentrum cordatum</name>
    <dbReference type="NCBI Taxonomy" id="2364126"/>
    <lineage>
        <taxon>Eukaryota</taxon>
        <taxon>Sar</taxon>
        <taxon>Alveolata</taxon>
        <taxon>Dinophyceae</taxon>
        <taxon>Prorocentrales</taxon>
        <taxon>Prorocentraceae</taxon>
        <taxon>Prorocentrum</taxon>
    </lineage>
</organism>
<dbReference type="EMBL" id="CAUYUJ010017578">
    <property type="protein sequence ID" value="CAK0875960.1"/>
    <property type="molecule type" value="Genomic_DNA"/>
</dbReference>
<feature type="region of interest" description="Disordered" evidence="1">
    <location>
        <begin position="249"/>
        <end position="269"/>
    </location>
</feature>
<name>A0ABN9VR68_9DINO</name>
<evidence type="ECO:0008006" key="4">
    <source>
        <dbReference type="Google" id="ProtNLM"/>
    </source>
</evidence>
<evidence type="ECO:0000313" key="2">
    <source>
        <dbReference type="EMBL" id="CAK0875960.1"/>
    </source>
</evidence>
<feature type="region of interest" description="Disordered" evidence="1">
    <location>
        <begin position="119"/>
        <end position="181"/>
    </location>
</feature>
<feature type="compositionally biased region" description="Acidic residues" evidence="1">
    <location>
        <begin position="134"/>
        <end position="150"/>
    </location>
</feature>